<evidence type="ECO:0000313" key="2">
    <source>
        <dbReference type="Proteomes" id="UP001483337"/>
    </source>
</evidence>
<accession>A0ABZ2V011</accession>
<protein>
    <submittedName>
        <fullName evidence="1">Uncharacterized protein</fullName>
    </submittedName>
</protein>
<gene>
    <name evidence="1" type="ORF">WJM97_04835</name>
</gene>
<reference evidence="1 2" key="1">
    <citation type="submission" date="2024-04" db="EMBL/GenBank/DDBJ databases">
        <title>Okeanomitos corallinicola gen. &amp; sp. nov. (Nostocales, Cyanobacteria), a new toxic marine heterocyst-forming cyanobacterium from a coral reef.</title>
        <authorList>
            <person name="Li H."/>
            <person name="Li R."/>
            <person name="Kang J."/>
            <person name="Hii K.S."/>
            <person name="Mohamed H.F."/>
            <person name="Xu X."/>
            <person name="Luo Z."/>
        </authorList>
    </citation>
    <scope>NUCLEOTIDE SEQUENCE [LARGE SCALE GENOMIC DNA]</scope>
    <source>
        <strain evidence="1 2">TIOX110</strain>
    </source>
</reference>
<dbReference type="RefSeq" id="WP_353931913.1">
    <property type="nucleotide sequence ID" value="NZ_CP150886.1"/>
</dbReference>
<evidence type="ECO:0000313" key="1">
    <source>
        <dbReference type="EMBL" id="WZB89008.1"/>
    </source>
</evidence>
<dbReference type="EMBL" id="CP150886">
    <property type="protein sequence ID" value="WZB89008.1"/>
    <property type="molecule type" value="Genomic_DNA"/>
</dbReference>
<proteinExistence type="predicted"/>
<keyword evidence="2" id="KW-1185">Reference proteome</keyword>
<name>A0ABZ2V011_9CYAN</name>
<dbReference type="Proteomes" id="UP001483337">
    <property type="component" value="Chromosome"/>
</dbReference>
<organism evidence="1 2">
    <name type="scientific">Okeanomitos corallinicola TIOX110</name>
    <dbReference type="NCBI Taxonomy" id="3133117"/>
    <lineage>
        <taxon>Bacteria</taxon>
        <taxon>Bacillati</taxon>
        <taxon>Cyanobacteriota</taxon>
        <taxon>Cyanophyceae</taxon>
        <taxon>Nostocales</taxon>
        <taxon>Aphanizomenonaceae</taxon>
        <taxon>Okeanomitos</taxon>
    </lineage>
</organism>
<sequence length="439" mass="45615">MRFLNLNRAKFTNRTDKVKSNNGIFNPKDSTANTLNGNDWIIGQTQVSSDLGVGLSVDIAPEDLDSTIISAEFMGRTSINIDGIKNKGIINTGNGADKIVGIAKTNLSATANTVSQAIALVETVDTAAITNVFASIELNTTTDGIDNSGGEIHTGHDSDYIYGFADGFISAIATAYADASAIVNTDMPENLTAFAEAIAISLAQADIIARGINNTKGKITTGSGHDTIIAKAISDTATVANADASAFASANDENQALAQTIFNAIAQVDDIAIAMDNTKGLINTGTGDDKIKAIAEADNTAIAIDNTKGRIFTGKGDDTIIANATGSESFGIFGGYIDMGDGDDSLEASSFGGGVNIKMGKGNDVVSGFGNAKVDGGKGFDIFNFGAYNIQDFSISSLGTNDNRVIFELDGITMITTGFEQFNFANSTLTLNLDPFLGF</sequence>